<evidence type="ECO:0000313" key="2">
    <source>
        <dbReference type="Proteomes" id="UP001445076"/>
    </source>
</evidence>
<sequence>TLQEVYLLCQHPVSAHHYTARSILAVSTPCVSSSLHCKKYTCSVNTLHQLIITLQEVYLQCQHPVSAYHYTARSILAVSTPCVSLSLHCKKYTCSVNTLCQLIITLQEVYLQCQYPVSAYHYTARSILAVSTPCVSLSLHCKKYTCSVNTLCQLIITLQEVYLQCQYPVS</sequence>
<accession>A0AAW0WT24</accession>
<protein>
    <submittedName>
        <fullName evidence="1">Uncharacterized protein</fullName>
    </submittedName>
</protein>
<proteinExistence type="predicted"/>
<feature type="non-terminal residue" evidence="1">
    <location>
        <position position="170"/>
    </location>
</feature>
<keyword evidence="2" id="KW-1185">Reference proteome</keyword>
<feature type="non-terminal residue" evidence="1">
    <location>
        <position position="1"/>
    </location>
</feature>
<dbReference type="Proteomes" id="UP001445076">
    <property type="component" value="Unassembled WGS sequence"/>
</dbReference>
<organism evidence="1 2">
    <name type="scientific">Cherax quadricarinatus</name>
    <name type="common">Australian red claw crayfish</name>
    <dbReference type="NCBI Taxonomy" id="27406"/>
    <lineage>
        <taxon>Eukaryota</taxon>
        <taxon>Metazoa</taxon>
        <taxon>Ecdysozoa</taxon>
        <taxon>Arthropoda</taxon>
        <taxon>Crustacea</taxon>
        <taxon>Multicrustacea</taxon>
        <taxon>Malacostraca</taxon>
        <taxon>Eumalacostraca</taxon>
        <taxon>Eucarida</taxon>
        <taxon>Decapoda</taxon>
        <taxon>Pleocyemata</taxon>
        <taxon>Astacidea</taxon>
        <taxon>Parastacoidea</taxon>
        <taxon>Parastacidae</taxon>
        <taxon>Cherax</taxon>
    </lineage>
</organism>
<dbReference type="AlphaFoldDB" id="A0AAW0WT24"/>
<comment type="caution">
    <text evidence="1">The sequence shown here is derived from an EMBL/GenBank/DDBJ whole genome shotgun (WGS) entry which is preliminary data.</text>
</comment>
<evidence type="ECO:0000313" key="1">
    <source>
        <dbReference type="EMBL" id="KAK8730116.1"/>
    </source>
</evidence>
<gene>
    <name evidence="1" type="ORF">OTU49_008461</name>
</gene>
<dbReference type="EMBL" id="JARKIK010000066">
    <property type="protein sequence ID" value="KAK8730116.1"/>
    <property type="molecule type" value="Genomic_DNA"/>
</dbReference>
<name>A0AAW0WT24_CHEQU</name>
<reference evidence="1 2" key="1">
    <citation type="journal article" date="2024" name="BMC Genomics">
        <title>Genome assembly of redclaw crayfish (Cherax quadricarinatus) provides insights into its immune adaptation and hypoxia tolerance.</title>
        <authorList>
            <person name="Liu Z."/>
            <person name="Zheng J."/>
            <person name="Li H."/>
            <person name="Fang K."/>
            <person name="Wang S."/>
            <person name="He J."/>
            <person name="Zhou D."/>
            <person name="Weng S."/>
            <person name="Chi M."/>
            <person name="Gu Z."/>
            <person name="He J."/>
            <person name="Li F."/>
            <person name="Wang M."/>
        </authorList>
    </citation>
    <scope>NUCLEOTIDE SEQUENCE [LARGE SCALE GENOMIC DNA]</scope>
    <source>
        <strain evidence="1">ZL_2023a</strain>
    </source>
</reference>